<name>A0A1M6VIL9_REIAG</name>
<feature type="transmembrane region" description="Helical" evidence="6">
    <location>
        <begin position="303"/>
        <end position="326"/>
    </location>
</feature>
<feature type="transmembrane region" description="Helical" evidence="6">
    <location>
        <begin position="683"/>
        <end position="711"/>
    </location>
</feature>
<gene>
    <name evidence="8" type="ORF">SAMN04488028_10961</name>
</gene>
<dbReference type="GO" id="GO:0005886">
    <property type="term" value="C:plasma membrane"/>
    <property type="evidence" value="ECO:0007669"/>
    <property type="project" value="UniProtKB-SubCell"/>
</dbReference>
<keyword evidence="2" id="KW-1003">Cell membrane</keyword>
<evidence type="ECO:0000313" key="9">
    <source>
        <dbReference type="Proteomes" id="UP000184474"/>
    </source>
</evidence>
<reference evidence="9" key="1">
    <citation type="submission" date="2016-11" db="EMBL/GenBank/DDBJ databases">
        <authorList>
            <person name="Varghese N."/>
            <person name="Submissions S."/>
        </authorList>
    </citation>
    <scope>NUCLEOTIDE SEQUENCE [LARGE SCALE GENOMIC DNA]</scope>
    <source>
        <strain evidence="9">DSM 26134</strain>
    </source>
</reference>
<dbReference type="PANTHER" id="PTHR33406">
    <property type="entry name" value="MEMBRANE PROTEIN MJ1562-RELATED"/>
    <property type="match status" value="1"/>
</dbReference>
<feature type="transmembrane region" description="Helical" evidence="6">
    <location>
        <begin position="615"/>
        <end position="635"/>
    </location>
</feature>
<feature type="transmembrane region" description="Helical" evidence="6">
    <location>
        <begin position="258"/>
        <end position="282"/>
    </location>
</feature>
<feature type="transmembrane region" description="Helical" evidence="6">
    <location>
        <begin position="717"/>
        <end position="742"/>
    </location>
</feature>
<dbReference type="PROSITE" id="PS50156">
    <property type="entry name" value="SSD"/>
    <property type="match status" value="1"/>
</dbReference>
<accession>A0A1M6VIL9</accession>
<feature type="transmembrane region" description="Helical" evidence="6">
    <location>
        <begin position="388"/>
        <end position="407"/>
    </location>
</feature>
<keyword evidence="4 6" id="KW-1133">Transmembrane helix</keyword>
<feature type="domain" description="SSD" evidence="7">
    <location>
        <begin position="227"/>
        <end position="357"/>
    </location>
</feature>
<feature type="transmembrane region" description="Helical" evidence="6">
    <location>
        <begin position="232"/>
        <end position="252"/>
    </location>
</feature>
<dbReference type="PANTHER" id="PTHR33406:SF12">
    <property type="entry name" value="BLR2997 PROTEIN"/>
    <property type="match status" value="1"/>
</dbReference>
<dbReference type="InterPro" id="IPR000731">
    <property type="entry name" value="SSD"/>
</dbReference>
<keyword evidence="9" id="KW-1185">Reference proteome</keyword>
<evidence type="ECO:0000256" key="1">
    <source>
        <dbReference type="ARBA" id="ARBA00004651"/>
    </source>
</evidence>
<dbReference type="Proteomes" id="UP000184474">
    <property type="component" value="Unassembled WGS sequence"/>
</dbReference>
<feature type="transmembrane region" description="Helical" evidence="6">
    <location>
        <begin position="206"/>
        <end position="225"/>
    </location>
</feature>
<dbReference type="InterPro" id="IPR050545">
    <property type="entry name" value="Mycobact_MmpL"/>
</dbReference>
<dbReference type="EMBL" id="FRAA01000009">
    <property type="protein sequence ID" value="SHK81194.1"/>
    <property type="molecule type" value="Genomic_DNA"/>
</dbReference>
<feature type="transmembrane region" description="Helical" evidence="6">
    <location>
        <begin position="641"/>
        <end position="662"/>
    </location>
</feature>
<feature type="transmembrane region" description="Helical" evidence="6">
    <location>
        <begin position="332"/>
        <end position="358"/>
    </location>
</feature>
<evidence type="ECO:0000313" key="8">
    <source>
        <dbReference type="EMBL" id="SHK81194.1"/>
    </source>
</evidence>
<keyword evidence="5 6" id="KW-0472">Membrane</keyword>
<keyword evidence="3 6" id="KW-0812">Transmembrane</keyword>
<dbReference type="Gene3D" id="1.20.1640.10">
    <property type="entry name" value="Multidrug efflux transporter AcrB transmembrane domain"/>
    <property type="match status" value="2"/>
</dbReference>
<proteinExistence type="predicted"/>
<sequence length="753" mass="84270">MINKKSSILSLVITFAVILGMGSQLVHLRFNNDLDAFFPLDDPDLIYYKSFTEKFGHDNDYILVGLENNAGVFEQDFLLRSDSVLSDLEAIDGVKSVISLINLKKLVKSPMGYIELPYLHLTDPSQLTKDSLKITKEPHVQDQFLSSDHRSTKLIITHSKFKDKKLADAFVSQIDQTLANYPFDKVRLAGRPIGERAYVWAVQQDFTFFVIFSGLTILIMLIIFIRRPSMVIASLLVSVLSVVMTLSFMTIVGKEIDILSTLIPSILLVVSMSDIIHLYAHAQDEYSKGASMSDAINQAVKKVGFATLLTSITTAVGFITLISIRVQPIIDLGLYSAVGIMFAFGLTYLLFPQLMFLVEPRLKRKRSNPILKRFLDTLYHAVIQRQKLILALFAIASVLIGIGITKLEINAYLIDDLPKDDPVKEDFTYFDTQYGGSKPFTMTVWTPDSAELYSKEIITLIDSIATLAHQTLNANNLVSPASLVKSVYQMQHSGLAKNYKLPETDREWRQVFSTIQKGKIEERFFKVTSGNLARISGFSKDFGSKDGTDRAMAFKADLDQWLDKSVLDYRITGSTQLIEKSHETLSMNLMKGLFAAVIIVSIIAGYMFKSWRMILITLIPNLFPILAIAAVMGFFGIPINLGTSIIFAISFGIVVDDTIHFLSKMREERLAGRSMPYAIKRTIFATGEPIIVTTIILTSGFIIFCFSQFAATFNTGLFVSVSFIVALIADLTLLPVLILYFLPRRTLKKSDNT</sequence>
<dbReference type="AlphaFoldDB" id="A0A1M6VIL9"/>
<dbReference type="RefSeq" id="WP_073124865.1">
    <property type="nucleotide sequence ID" value="NZ_FRAA01000009.1"/>
</dbReference>
<evidence type="ECO:0000256" key="6">
    <source>
        <dbReference type="SAM" id="Phobius"/>
    </source>
</evidence>
<evidence type="ECO:0000256" key="4">
    <source>
        <dbReference type="ARBA" id="ARBA00022989"/>
    </source>
</evidence>
<evidence type="ECO:0000256" key="2">
    <source>
        <dbReference type="ARBA" id="ARBA00022475"/>
    </source>
</evidence>
<evidence type="ECO:0000256" key="5">
    <source>
        <dbReference type="ARBA" id="ARBA00023136"/>
    </source>
</evidence>
<organism evidence="8 9">
    <name type="scientific">Reichenbachiella agariperforans</name>
    <dbReference type="NCBI Taxonomy" id="156994"/>
    <lineage>
        <taxon>Bacteria</taxon>
        <taxon>Pseudomonadati</taxon>
        <taxon>Bacteroidota</taxon>
        <taxon>Cytophagia</taxon>
        <taxon>Cytophagales</taxon>
        <taxon>Reichenbachiellaceae</taxon>
        <taxon>Reichenbachiella</taxon>
    </lineage>
</organism>
<dbReference type="Pfam" id="PF03176">
    <property type="entry name" value="MMPL"/>
    <property type="match status" value="2"/>
</dbReference>
<evidence type="ECO:0000259" key="7">
    <source>
        <dbReference type="PROSITE" id="PS50156"/>
    </source>
</evidence>
<dbReference type="SUPFAM" id="SSF82866">
    <property type="entry name" value="Multidrug efflux transporter AcrB transmembrane domain"/>
    <property type="match status" value="2"/>
</dbReference>
<evidence type="ECO:0000256" key="3">
    <source>
        <dbReference type="ARBA" id="ARBA00022692"/>
    </source>
</evidence>
<comment type="subcellular location">
    <subcellularLocation>
        <location evidence="1">Cell membrane</location>
        <topology evidence="1">Multi-pass membrane protein</topology>
    </subcellularLocation>
</comment>
<dbReference type="STRING" id="156994.SAMN04488028_10961"/>
<feature type="transmembrane region" description="Helical" evidence="6">
    <location>
        <begin position="589"/>
        <end position="608"/>
    </location>
</feature>
<protein>
    <recommendedName>
        <fullName evidence="7">SSD domain-containing protein</fullName>
    </recommendedName>
</protein>
<dbReference type="InterPro" id="IPR004869">
    <property type="entry name" value="MMPL_dom"/>
</dbReference>